<dbReference type="CDD" id="cd00093">
    <property type="entry name" value="HTH_XRE"/>
    <property type="match status" value="1"/>
</dbReference>
<evidence type="ECO:0000313" key="4">
    <source>
        <dbReference type="EMBL" id="RHM04955.1"/>
    </source>
</evidence>
<feature type="transmembrane region" description="Helical" evidence="2">
    <location>
        <begin position="202"/>
        <end position="224"/>
    </location>
</feature>
<dbReference type="RefSeq" id="WP_117517445.1">
    <property type="nucleotide sequence ID" value="NZ_QRPK01000125.1"/>
</dbReference>
<dbReference type="PROSITE" id="PS50943">
    <property type="entry name" value="HTH_CROC1"/>
    <property type="match status" value="1"/>
</dbReference>
<reference evidence="4 5" key="1">
    <citation type="submission" date="2018-08" db="EMBL/GenBank/DDBJ databases">
        <title>A genome reference for cultivated species of the human gut microbiota.</title>
        <authorList>
            <person name="Zou Y."/>
            <person name="Xue W."/>
            <person name="Luo G."/>
        </authorList>
    </citation>
    <scope>NUCLEOTIDE SEQUENCE [LARGE SCALE GENOMIC DNA]</scope>
    <source>
        <strain evidence="4 5">AF35-6BH</strain>
    </source>
</reference>
<evidence type="ECO:0000313" key="5">
    <source>
        <dbReference type="Proteomes" id="UP000284868"/>
    </source>
</evidence>
<evidence type="ECO:0000256" key="1">
    <source>
        <dbReference type="ARBA" id="ARBA00023125"/>
    </source>
</evidence>
<keyword evidence="5" id="KW-1185">Reference proteome</keyword>
<comment type="caution">
    <text evidence="4">The sequence shown here is derived from an EMBL/GenBank/DDBJ whole genome shotgun (WGS) entry which is preliminary data.</text>
</comment>
<sequence>MKQIDNEKFGKFITELRKEKNLTQKKLADQLFVSDKTVSKWERGASFPNVVLLIPIAECLEVSVTELLMGEHLDRHDMIQHDDVDNMVSYSLESSVKAMVSYNKRKWKMIWGISCFIVILECLYLLVSTYPLEHIRGIACVSGVMMIFALWACVYARELPSFYDENRINYVSQGIFRIHMPGLTFNNSNWPEILKLLRFDSLCMAVGTPLFYHISILMVGYQLFDNIKLYALWIVILISIGAVYYIGKKYE</sequence>
<evidence type="ECO:0000256" key="2">
    <source>
        <dbReference type="SAM" id="Phobius"/>
    </source>
</evidence>
<keyword evidence="1" id="KW-0238">DNA-binding</keyword>
<dbReference type="Proteomes" id="UP000284868">
    <property type="component" value="Unassembled WGS sequence"/>
</dbReference>
<organism evidence="4 5">
    <name type="scientific">Amedibacillus dolichus</name>
    <dbReference type="NCBI Taxonomy" id="31971"/>
    <lineage>
        <taxon>Bacteria</taxon>
        <taxon>Bacillati</taxon>
        <taxon>Bacillota</taxon>
        <taxon>Erysipelotrichia</taxon>
        <taxon>Erysipelotrichales</taxon>
        <taxon>Erysipelotrichaceae</taxon>
        <taxon>Amedibacillus</taxon>
    </lineage>
</organism>
<dbReference type="Gene3D" id="1.10.260.40">
    <property type="entry name" value="lambda repressor-like DNA-binding domains"/>
    <property type="match status" value="1"/>
</dbReference>
<dbReference type="GO" id="GO:0003677">
    <property type="term" value="F:DNA binding"/>
    <property type="evidence" value="ECO:0007669"/>
    <property type="project" value="UniProtKB-KW"/>
</dbReference>
<evidence type="ECO:0000259" key="3">
    <source>
        <dbReference type="PROSITE" id="PS50943"/>
    </source>
</evidence>
<dbReference type="Pfam" id="PF01381">
    <property type="entry name" value="HTH_3"/>
    <property type="match status" value="1"/>
</dbReference>
<feature type="transmembrane region" description="Helical" evidence="2">
    <location>
        <begin position="135"/>
        <end position="156"/>
    </location>
</feature>
<dbReference type="AlphaFoldDB" id="A0A415NX92"/>
<proteinExistence type="predicted"/>
<protein>
    <submittedName>
        <fullName evidence="4">XRE family transcriptional regulator</fullName>
    </submittedName>
</protein>
<feature type="transmembrane region" description="Helical" evidence="2">
    <location>
        <begin position="230"/>
        <end position="247"/>
    </location>
</feature>
<keyword evidence="2" id="KW-0812">Transmembrane</keyword>
<dbReference type="EMBL" id="QRPK01000125">
    <property type="protein sequence ID" value="RHM04955.1"/>
    <property type="molecule type" value="Genomic_DNA"/>
</dbReference>
<feature type="transmembrane region" description="Helical" evidence="2">
    <location>
        <begin position="109"/>
        <end position="129"/>
    </location>
</feature>
<dbReference type="SUPFAM" id="SSF47413">
    <property type="entry name" value="lambda repressor-like DNA-binding domains"/>
    <property type="match status" value="1"/>
</dbReference>
<dbReference type="InterPro" id="IPR010982">
    <property type="entry name" value="Lambda_DNA-bd_dom_sf"/>
</dbReference>
<name>A0A415NX92_9FIRM</name>
<dbReference type="InterPro" id="IPR001387">
    <property type="entry name" value="Cro/C1-type_HTH"/>
</dbReference>
<feature type="domain" description="HTH cro/C1-type" evidence="3">
    <location>
        <begin position="13"/>
        <end position="67"/>
    </location>
</feature>
<keyword evidence="2" id="KW-0472">Membrane</keyword>
<keyword evidence="2" id="KW-1133">Transmembrane helix</keyword>
<dbReference type="PANTHER" id="PTHR46558">
    <property type="entry name" value="TRACRIPTIONAL REGULATORY PROTEIN-RELATED-RELATED"/>
    <property type="match status" value="1"/>
</dbReference>
<gene>
    <name evidence="4" type="ORF">DWZ83_10705</name>
</gene>
<dbReference type="OrthoDB" id="9813152at2"/>
<dbReference type="PANTHER" id="PTHR46558:SF11">
    <property type="entry name" value="HTH-TYPE TRANSCRIPTIONAL REGULATOR XRE"/>
    <property type="match status" value="1"/>
</dbReference>
<dbReference type="SMART" id="SM00530">
    <property type="entry name" value="HTH_XRE"/>
    <property type="match status" value="1"/>
</dbReference>
<accession>A0A415NX92</accession>